<comment type="subcellular location">
    <subcellularLocation>
        <location evidence="1">Peroxisome</location>
    </subcellularLocation>
</comment>
<sequence length="336" mass="35799">MASINTAARLSRLPAARFVSRAPLTLSAPRARWLSTAPQPAPALEPAPPSDFLAKMGERCSREALYPPALEQHRREASGSKAADNTGAITIELRGRVAVWTLNQPEKLNPLNVTTLSRLTQLFAEAASSPAVDAVVLTGSGRYLSSGAAFFDVGVDKVNWPSVLHSQVARLNVGIFHPFIHFPKPLFIAANGPAVGGGTTMQLLCDAVLAAPGATFHTPFKKLGITKEGCSTLTFAQKMGSEGARRMLDEGEKLSAAEAARLGFVDVLVEEGSDLVAAACEFAEGWVSEGRGRRILEHNTLDELDEVNEQEGQQLASAIFSKAFWAATLRKAAGLK</sequence>
<dbReference type="GeneID" id="17280688"/>
<dbReference type="PaxDb" id="2903-EOD35592"/>
<dbReference type="GO" id="GO:0005777">
    <property type="term" value="C:peroxisome"/>
    <property type="evidence" value="ECO:0007669"/>
    <property type="project" value="UniProtKB-SubCell"/>
</dbReference>
<dbReference type="PANTHER" id="PTHR43684">
    <property type="match status" value="1"/>
</dbReference>
<evidence type="ECO:0000313" key="5">
    <source>
        <dbReference type="Proteomes" id="UP000013827"/>
    </source>
</evidence>
<reference evidence="4" key="2">
    <citation type="submission" date="2024-10" db="UniProtKB">
        <authorList>
            <consortium name="EnsemblProtists"/>
        </authorList>
    </citation>
    <scope>IDENTIFICATION</scope>
</reference>
<dbReference type="HOGENOM" id="CLU_827515_0_0_1"/>
<dbReference type="EnsemblProtists" id="EOD35592">
    <property type="protein sequence ID" value="EOD35592"/>
    <property type="gene ID" value="EMIHUDRAFT_528413"/>
</dbReference>
<dbReference type="CDD" id="cd06558">
    <property type="entry name" value="crotonase-like"/>
    <property type="match status" value="1"/>
</dbReference>
<dbReference type="STRING" id="2903.R1DKQ5"/>
<dbReference type="Pfam" id="PF00378">
    <property type="entry name" value="ECH_1"/>
    <property type="match status" value="1"/>
</dbReference>
<keyword evidence="2" id="KW-0576">Peroxisome</keyword>
<organism evidence="4 5">
    <name type="scientific">Emiliania huxleyi (strain CCMP1516)</name>
    <dbReference type="NCBI Taxonomy" id="280463"/>
    <lineage>
        <taxon>Eukaryota</taxon>
        <taxon>Haptista</taxon>
        <taxon>Haptophyta</taxon>
        <taxon>Prymnesiophyceae</taxon>
        <taxon>Isochrysidales</taxon>
        <taxon>Noelaerhabdaceae</taxon>
        <taxon>Emiliania</taxon>
    </lineage>
</organism>
<evidence type="ECO:0000313" key="4">
    <source>
        <dbReference type="EnsemblProtists" id="EOD35592"/>
    </source>
</evidence>
<dbReference type="GO" id="GO:0004165">
    <property type="term" value="F:delta(3)-delta(2)-enoyl-CoA isomerase activity"/>
    <property type="evidence" value="ECO:0007669"/>
    <property type="project" value="UniProtKB-ARBA"/>
</dbReference>
<proteinExistence type="predicted"/>
<dbReference type="AlphaFoldDB" id="A0A0D3KIK7"/>
<dbReference type="Gene3D" id="3.90.226.10">
    <property type="entry name" value="2-enoyl-CoA Hydratase, Chain A, domain 1"/>
    <property type="match status" value="1"/>
</dbReference>
<evidence type="ECO:0008006" key="6">
    <source>
        <dbReference type="Google" id="ProtNLM"/>
    </source>
</evidence>
<evidence type="ECO:0000256" key="3">
    <source>
        <dbReference type="ARBA" id="ARBA00023235"/>
    </source>
</evidence>
<dbReference type="InterPro" id="IPR051053">
    <property type="entry name" value="ECH/Chromodomain_protein"/>
</dbReference>
<dbReference type="InterPro" id="IPR029045">
    <property type="entry name" value="ClpP/crotonase-like_dom_sf"/>
</dbReference>
<dbReference type="SUPFAM" id="SSF52096">
    <property type="entry name" value="ClpP/crotonase"/>
    <property type="match status" value="1"/>
</dbReference>
<evidence type="ECO:0000256" key="1">
    <source>
        <dbReference type="ARBA" id="ARBA00004275"/>
    </source>
</evidence>
<name>A0A0D3KIK7_EMIH1</name>
<evidence type="ECO:0000256" key="2">
    <source>
        <dbReference type="ARBA" id="ARBA00023140"/>
    </source>
</evidence>
<keyword evidence="3" id="KW-0413">Isomerase</keyword>
<keyword evidence="5" id="KW-1185">Reference proteome</keyword>
<dbReference type="RefSeq" id="XP_005788021.1">
    <property type="nucleotide sequence ID" value="XM_005787964.1"/>
</dbReference>
<accession>A0A0D3KIK7</accession>
<dbReference type="InterPro" id="IPR001753">
    <property type="entry name" value="Enoyl-CoA_hydra/iso"/>
</dbReference>
<dbReference type="eggNOG" id="KOG0016">
    <property type="taxonomic scope" value="Eukaryota"/>
</dbReference>
<protein>
    <recommendedName>
        <fullName evidence="6">Enoyl-CoA hydratase</fullName>
    </recommendedName>
</protein>
<reference evidence="5" key="1">
    <citation type="journal article" date="2013" name="Nature">
        <title>Pan genome of the phytoplankton Emiliania underpins its global distribution.</title>
        <authorList>
            <person name="Read B.A."/>
            <person name="Kegel J."/>
            <person name="Klute M.J."/>
            <person name="Kuo A."/>
            <person name="Lefebvre S.C."/>
            <person name="Maumus F."/>
            <person name="Mayer C."/>
            <person name="Miller J."/>
            <person name="Monier A."/>
            <person name="Salamov A."/>
            <person name="Young J."/>
            <person name="Aguilar M."/>
            <person name="Claverie J.M."/>
            <person name="Frickenhaus S."/>
            <person name="Gonzalez K."/>
            <person name="Herman E.K."/>
            <person name="Lin Y.C."/>
            <person name="Napier J."/>
            <person name="Ogata H."/>
            <person name="Sarno A.F."/>
            <person name="Shmutz J."/>
            <person name="Schroeder D."/>
            <person name="de Vargas C."/>
            <person name="Verret F."/>
            <person name="von Dassow P."/>
            <person name="Valentin K."/>
            <person name="Van de Peer Y."/>
            <person name="Wheeler G."/>
            <person name="Dacks J.B."/>
            <person name="Delwiche C.F."/>
            <person name="Dyhrman S.T."/>
            <person name="Glockner G."/>
            <person name="John U."/>
            <person name="Richards T."/>
            <person name="Worden A.Z."/>
            <person name="Zhang X."/>
            <person name="Grigoriev I.V."/>
            <person name="Allen A.E."/>
            <person name="Bidle K."/>
            <person name="Borodovsky M."/>
            <person name="Bowler C."/>
            <person name="Brownlee C."/>
            <person name="Cock J.M."/>
            <person name="Elias M."/>
            <person name="Gladyshev V.N."/>
            <person name="Groth M."/>
            <person name="Guda C."/>
            <person name="Hadaegh A."/>
            <person name="Iglesias-Rodriguez M.D."/>
            <person name="Jenkins J."/>
            <person name="Jones B.M."/>
            <person name="Lawson T."/>
            <person name="Leese F."/>
            <person name="Lindquist E."/>
            <person name="Lobanov A."/>
            <person name="Lomsadze A."/>
            <person name="Malik S.B."/>
            <person name="Marsh M.E."/>
            <person name="Mackinder L."/>
            <person name="Mock T."/>
            <person name="Mueller-Roeber B."/>
            <person name="Pagarete A."/>
            <person name="Parker M."/>
            <person name="Probert I."/>
            <person name="Quesneville H."/>
            <person name="Raines C."/>
            <person name="Rensing S.A."/>
            <person name="Riano-Pachon D.M."/>
            <person name="Richier S."/>
            <person name="Rokitta S."/>
            <person name="Shiraiwa Y."/>
            <person name="Soanes D.M."/>
            <person name="van der Giezen M."/>
            <person name="Wahlund T.M."/>
            <person name="Williams B."/>
            <person name="Wilson W."/>
            <person name="Wolfe G."/>
            <person name="Wurch L.L."/>
        </authorList>
    </citation>
    <scope>NUCLEOTIDE SEQUENCE</scope>
</reference>
<dbReference type="KEGG" id="ehx:EMIHUDRAFT_528413"/>
<dbReference type="Proteomes" id="UP000013827">
    <property type="component" value="Unassembled WGS sequence"/>
</dbReference>
<dbReference type="PANTHER" id="PTHR43684:SF1">
    <property type="entry name" value="ENOYL-COA DELTA ISOMERASE 2"/>
    <property type="match status" value="1"/>
</dbReference>